<organism evidence="1 2">
    <name type="scientific">Hygrophoropsis aurantiaca</name>
    <dbReference type="NCBI Taxonomy" id="72124"/>
    <lineage>
        <taxon>Eukaryota</taxon>
        <taxon>Fungi</taxon>
        <taxon>Dikarya</taxon>
        <taxon>Basidiomycota</taxon>
        <taxon>Agaricomycotina</taxon>
        <taxon>Agaricomycetes</taxon>
        <taxon>Agaricomycetidae</taxon>
        <taxon>Boletales</taxon>
        <taxon>Coniophorineae</taxon>
        <taxon>Hygrophoropsidaceae</taxon>
        <taxon>Hygrophoropsis</taxon>
    </lineage>
</organism>
<proteinExistence type="predicted"/>
<comment type="caution">
    <text evidence="1">The sequence shown here is derived from an EMBL/GenBank/DDBJ whole genome shotgun (WGS) entry which is preliminary data.</text>
</comment>
<evidence type="ECO:0000313" key="1">
    <source>
        <dbReference type="EMBL" id="KAH7909145.1"/>
    </source>
</evidence>
<reference evidence="1" key="1">
    <citation type="journal article" date="2021" name="New Phytol.">
        <title>Evolutionary innovations through gain and loss of genes in the ectomycorrhizal Boletales.</title>
        <authorList>
            <person name="Wu G."/>
            <person name="Miyauchi S."/>
            <person name="Morin E."/>
            <person name="Kuo A."/>
            <person name="Drula E."/>
            <person name="Varga T."/>
            <person name="Kohler A."/>
            <person name="Feng B."/>
            <person name="Cao Y."/>
            <person name="Lipzen A."/>
            <person name="Daum C."/>
            <person name="Hundley H."/>
            <person name="Pangilinan J."/>
            <person name="Johnson J."/>
            <person name="Barry K."/>
            <person name="LaButti K."/>
            <person name="Ng V."/>
            <person name="Ahrendt S."/>
            <person name="Min B."/>
            <person name="Choi I.G."/>
            <person name="Park H."/>
            <person name="Plett J.M."/>
            <person name="Magnuson J."/>
            <person name="Spatafora J.W."/>
            <person name="Nagy L.G."/>
            <person name="Henrissat B."/>
            <person name="Grigoriev I.V."/>
            <person name="Yang Z.L."/>
            <person name="Xu J."/>
            <person name="Martin F.M."/>
        </authorList>
    </citation>
    <scope>NUCLEOTIDE SEQUENCE</scope>
    <source>
        <strain evidence="1">ATCC 28755</strain>
    </source>
</reference>
<sequence>MSSNFAPSPAELTLVNQIFAQADTQKLGILTGDVAVKIFGGAKLSPSVLGEIWSLADDDNNGFLTKKGVAIAVRLMGWAQKGEKVAQTLLSKPGPLVTIEGVQVAIAPQTTGLSAMSIPKSPPPGLPVLTPQDKVKFNRLFQGCGPVNGLLSGDKARDVFVKSKLPVDKLSQIWSLCDTQDRGSLDSADFTIAMYLIQACMSGQLSFVPTSLPPGLYEQAGGRHFDRVPAHSTGGSTSLSSPATSGFAHNHFAAQPQIAGQLSSAPPLPSRRPAGTGVAPTVPAFSSVIPQITGHWDVTAAEKASADHFFDSLDTQHHGYIEGDVAVPFMLQSKLSEDVLARVWDLADINNDGRLTRDGFAVAMHLIQGKLAGEEVPETLPSTLMPPSMRANMPSFPAPPKPQEQLKDLLWDDSTSMANPEPQASNPKAQLGQHHISFVTPPAALGSASQDPFGATAVPSPLNRDLLGDDDDAQSSPPLHDKSAEIGNVQNQLNSTNRSLITTKAERETLEMTLANQAAQLSALQTQLASAKASYETETTLLTQLRERHAAQTADIQKSREELIHAESDLSAVRVEKAEVEGAFLRDKEEVRHLNRRMTETSTEISAVKQEIEKAKKEAKQQKGLLAIAKKQLAAKEIEKNKVDKELLENQEDLSSRIRERQETEAELENDIPMGVQETIERAKSPADSLSFAAAQPLPLTPDLTGTTSPSSIKSNNPFERLTMGSNTSTPRSQSPFLPFTQTSLSAPPGLSVRSDLSSPPGLGSSPHVTQEDPFGFSQAFGTDKPSDDAPDTDATDVGTTTPRAITQATLGDIDGLVASPVSDDEYLTPPPGIVSPGTQHTGAFDNNDTAFSVLNPTSGQQPSVEHNEEIDLSTDLEELDVDETDSDSDSDQGDEANPSVELESHSVKVAKNPPTNGQASSISFDDAFGETNGSVELASISANSGSGSHTDNLFPVKNGVAAVDAFGVPLSIGSHLVEAPQAISPTTTADSSYIVVPHDTSGLNSFDEALGKISNQGPTQPASSFSFAPAFDDNFDFGTATSSSPFPPPPSTVGDANGGVPSAKNVATPANGTPDIFSHPVNNLAPPTSPPQAGPLASFDEAFSTASWNPPITSAAEQSTSAADPGAISFEDAFGGLESSQALKLDNSFSSRSSKAFTSAASPAPSEAGKPFPTVSPPTSPRGSSSPRVTSIRSASPQPRATSPPPRVTSPKLQRPSTSSSTKEVAHEKPPPPPRHSKLSIRLPFGKKKKQDSVPPLPSSHLSQQLTTVAEPSATPALEDDVEPVKQLSAMGFSRNQSVAALEAHDYDVQRALNSLLGAQ</sequence>
<evidence type="ECO:0000313" key="2">
    <source>
        <dbReference type="Proteomes" id="UP000790377"/>
    </source>
</evidence>
<name>A0ACB8A7W4_9AGAM</name>
<dbReference type="EMBL" id="MU267776">
    <property type="protein sequence ID" value="KAH7909145.1"/>
    <property type="molecule type" value="Genomic_DNA"/>
</dbReference>
<gene>
    <name evidence="1" type="ORF">BJ138DRAFT_1156028</name>
</gene>
<dbReference type="Proteomes" id="UP000790377">
    <property type="component" value="Unassembled WGS sequence"/>
</dbReference>
<accession>A0ACB8A7W4</accession>
<keyword evidence="2" id="KW-1185">Reference proteome</keyword>
<protein>
    <submittedName>
        <fullName evidence="1">Uncharacterized protein</fullName>
    </submittedName>
</protein>